<evidence type="ECO:0000256" key="1">
    <source>
        <dbReference type="SAM" id="Coils"/>
    </source>
</evidence>
<evidence type="ECO:0000313" key="3">
    <source>
        <dbReference type="Proteomes" id="UP000694843"/>
    </source>
</evidence>
<organism evidence="3 4">
    <name type="scientific">Hyalella azteca</name>
    <name type="common">Amphipod</name>
    <dbReference type="NCBI Taxonomy" id="294128"/>
    <lineage>
        <taxon>Eukaryota</taxon>
        <taxon>Metazoa</taxon>
        <taxon>Ecdysozoa</taxon>
        <taxon>Arthropoda</taxon>
        <taxon>Crustacea</taxon>
        <taxon>Multicrustacea</taxon>
        <taxon>Malacostraca</taxon>
        <taxon>Eumalacostraca</taxon>
        <taxon>Peracarida</taxon>
        <taxon>Amphipoda</taxon>
        <taxon>Senticaudata</taxon>
        <taxon>Talitrida</taxon>
        <taxon>Talitroidea</taxon>
        <taxon>Hyalellidae</taxon>
        <taxon>Hyalella</taxon>
    </lineage>
</organism>
<feature type="region of interest" description="Disordered" evidence="2">
    <location>
        <begin position="603"/>
        <end position="733"/>
    </location>
</feature>
<dbReference type="RefSeq" id="XP_018021599.1">
    <property type="nucleotide sequence ID" value="XM_018166110.1"/>
</dbReference>
<feature type="compositionally biased region" description="Basic and acidic residues" evidence="2">
    <location>
        <begin position="697"/>
        <end position="733"/>
    </location>
</feature>
<protein>
    <submittedName>
        <fullName evidence="4">Uncharacterized protein LOC108677823 isoform X1</fullName>
    </submittedName>
</protein>
<feature type="compositionally biased region" description="Low complexity" evidence="2">
    <location>
        <begin position="663"/>
        <end position="675"/>
    </location>
</feature>
<feature type="compositionally biased region" description="Basic and acidic residues" evidence="2">
    <location>
        <begin position="178"/>
        <end position="188"/>
    </location>
</feature>
<reference evidence="4" key="1">
    <citation type="submission" date="2025-08" db="UniProtKB">
        <authorList>
            <consortium name="RefSeq"/>
        </authorList>
    </citation>
    <scope>IDENTIFICATION</scope>
    <source>
        <tissue evidence="4">Whole organism</tissue>
    </source>
</reference>
<name>A0A8B7P624_HYAAZ</name>
<feature type="compositionally biased region" description="Polar residues" evidence="2">
    <location>
        <begin position="189"/>
        <end position="199"/>
    </location>
</feature>
<feature type="region of interest" description="Disordered" evidence="2">
    <location>
        <begin position="169"/>
        <end position="203"/>
    </location>
</feature>
<feature type="coiled-coil region" evidence="1">
    <location>
        <begin position="542"/>
        <end position="576"/>
    </location>
</feature>
<feature type="compositionally biased region" description="Polar residues" evidence="2">
    <location>
        <begin position="603"/>
        <end position="616"/>
    </location>
</feature>
<keyword evidence="3" id="KW-1185">Reference proteome</keyword>
<evidence type="ECO:0000256" key="2">
    <source>
        <dbReference type="SAM" id="MobiDB-lite"/>
    </source>
</evidence>
<keyword evidence="1" id="KW-0175">Coiled coil</keyword>
<proteinExistence type="predicted"/>
<feature type="region of interest" description="Disordered" evidence="2">
    <location>
        <begin position="294"/>
        <end position="315"/>
    </location>
</feature>
<feature type="compositionally biased region" description="Basic and acidic residues" evidence="2">
    <location>
        <begin position="1"/>
        <end position="15"/>
    </location>
</feature>
<dbReference type="OrthoDB" id="6377788at2759"/>
<dbReference type="KEGG" id="hazt:108677823"/>
<feature type="region of interest" description="Disordered" evidence="2">
    <location>
        <begin position="1"/>
        <end position="24"/>
    </location>
</feature>
<evidence type="ECO:0000313" key="4">
    <source>
        <dbReference type="RefSeq" id="XP_018021599.1"/>
    </source>
</evidence>
<dbReference type="Proteomes" id="UP000694843">
    <property type="component" value="Unplaced"/>
</dbReference>
<accession>A0A8B7P624</accession>
<dbReference type="GeneID" id="108677823"/>
<feature type="compositionally biased region" description="Polar residues" evidence="2">
    <location>
        <begin position="298"/>
        <end position="315"/>
    </location>
</feature>
<gene>
    <name evidence="4" type="primary">LOC108677823</name>
</gene>
<dbReference type="AlphaFoldDB" id="A0A8B7P624"/>
<feature type="compositionally biased region" description="Low complexity" evidence="2">
    <location>
        <begin position="627"/>
        <end position="644"/>
    </location>
</feature>
<sequence length="733" mass="81596">MSSKNERIEAAREFSARPSNNALPQGTVLKAEHVETKANATNIRDEKNFASPAHEAAIGDFKLGDGKDEGRSQCKNCASCDEDRNNTVASVDGGSLAPKIFAQKEKISINRHYSGPLAENCCTIKSAFWISPHPSDIEYPFYLLCENSDEYFQNKDIFRRIKNLFLSDRQETDDDKEASDATETRENSQNHNSFQSTNETKTENTKIIAEHGSEPAVSAAARHNYQSTVRLDENYAVAGKNTKYLCESSNIQLPTVVTFAGASDVQKGESHASEPASPTGATKLFLIDRSYDNHTRSENSTSTMHVDPLSKTSNRSKPGVMMQCYCKNQFHRGIVGEASINVDTTTKPEETPVFANDRSIRVEFRELRGKCGEVPEYYPNDSSKQVRSADFTSDNELNVSQMRVNQEQGFPSSSRSPATLVGTIQSHPGNDGWGSVTRTQMEGRDHHLRLNVLEDKKPRVPMYPPLDASDTMVMSGDSLFSPQSSAPSFEDRMIGDRNLLHHHREGRLARFGASHSLYTDNVTSEHTIADLRDTIMALQIQNNELTLCLQQERRRREEAENKVEREKGYIKRLEDTVQALRSTRLVIDPTMYRQIAESYIASRQTPVRRTCSSSTHRSGRYEDLVCDSSSDGSVPSSPSTSNSTAPLLGAYQSVGQNDLTPEGLGCSGLSSSASSRPLMNDMQDRLKSSPSIPQHSQDLRWPSDRDDPSHSSEEFLLRDPHASVRTPFDGKKL</sequence>